<dbReference type="Gene3D" id="3.30.1370.60">
    <property type="entry name" value="Hypothetical oxidoreductase yiak, domain 2"/>
    <property type="match status" value="1"/>
</dbReference>
<dbReference type="Gene3D" id="1.10.1530.10">
    <property type="match status" value="1"/>
</dbReference>
<comment type="caution">
    <text evidence="4">The sequence shown here is derived from an EMBL/GenBank/DDBJ whole genome shotgun (WGS) entry which is preliminary data.</text>
</comment>
<name>A0A8S3PSV6_MYTED</name>
<dbReference type="InterPro" id="IPR036111">
    <property type="entry name" value="Mal/L-sulfo/L-lacto_DH-like_sf"/>
</dbReference>
<feature type="region of interest" description="Disordered" evidence="3">
    <location>
        <begin position="154"/>
        <end position="181"/>
    </location>
</feature>
<dbReference type="GO" id="GO:0016491">
    <property type="term" value="F:oxidoreductase activity"/>
    <property type="evidence" value="ECO:0007669"/>
    <property type="project" value="UniProtKB-KW"/>
</dbReference>
<gene>
    <name evidence="4" type="ORF">MEDL_2117</name>
</gene>
<dbReference type="InterPro" id="IPR043144">
    <property type="entry name" value="Mal/L-sulf/L-lact_DH-like_ah"/>
</dbReference>
<evidence type="ECO:0000256" key="3">
    <source>
        <dbReference type="SAM" id="MobiDB-lite"/>
    </source>
</evidence>
<dbReference type="Proteomes" id="UP000683360">
    <property type="component" value="Unassembled WGS sequence"/>
</dbReference>
<dbReference type="SUPFAM" id="SSF89733">
    <property type="entry name" value="L-sulfolactate dehydrogenase-like"/>
    <property type="match status" value="1"/>
</dbReference>
<dbReference type="InterPro" id="IPR003767">
    <property type="entry name" value="Malate/L-lactate_DH-like"/>
</dbReference>
<proteinExistence type="inferred from homology"/>
<dbReference type="OrthoDB" id="7881616at2759"/>
<dbReference type="PANTHER" id="PTHR11091:SF0">
    <property type="entry name" value="MALATE DEHYDROGENASE"/>
    <property type="match status" value="1"/>
</dbReference>
<dbReference type="AlphaFoldDB" id="A0A8S3PSV6"/>
<accession>A0A8S3PSV6</accession>
<keyword evidence="2" id="KW-0560">Oxidoreductase</keyword>
<reference evidence="4" key="1">
    <citation type="submission" date="2021-03" db="EMBL/GenBank/DDBJ databases">
        <authorList>
            <person name="Bekaert M."/>
        </authorList>
    </citation>
    <scope>NUCLEOTIDE SEQUENCE</scope>
</reference>
<evidence type="ECO:0000313" key="5">
    <source>
        <dbReference type="Proteomes" id="UP000683360"/>
    </source>
</evidence>
<comment type="similarity">
    <text evidence="1">Belongs to the LDH2/MDH2 oxidoreductase family.</text>
</comment>
<keyword evidence="5" id="KW-1185">Reference proteome</keyword>
<organism evidence="4 5">
    <name type="scientific">Mytilus edulis</name>
    <name type="common">Blue mussel</name>
    <dbReference type="NCBI Taxonomy" id="6550"/>
    <lineage>
        <taxon>Eukaryota</taxon>
        <taxon>Metazoa</taxon>
        <taxon>Spiralia</taxon>
        <taxon>Lophotrochozoa</taxon>
        <taxon>Mollusca</taxon>
        <taxon>Bivalvia</taxon>
        <taxon>Autobranchia</taxon>
        <taxon>Pteriomorphia</taxon>
        <taxon>Mytilida</taxon>
        <taxon>Mytiloidea</taxon>
        <taxon>Mytilidae</taxon>
        <taxon>Mytilinae</taxon>
        <taxon>Mytilus</taxon>
    </lineage>
</organism>
<evidence type="ECO:0000256" key="1">
    <source>
        <dbReference type="ARBA" id="ARBA00006056"/>
    </source>
</evidence>
<dbReference type="PANTHER" id="PTHR11091">
    <property type="entry name" value="OXIDOREDUCTASE-RELATED"/>
    <property type="match status" value="1"/>
</dbReference>
<dbReference type="InterPro" id="IPR043143">
    <property type="entry name" value="Mal/L-sulf/L-lact_DH-like_NADP"/>
</dbReference>
<evidence type="ECO:0000256" key="2">
    <source>
        <dbReference type="ARBA" id="ARBA00023002"/>
    </source>
</evidence>
<sequence>MEGFEIVIPKDNVHNFIVSSLEAVGLTPARGSLVADILVSADYRGIYSHGVILLDKYMDEIRSGVVSVEDKEPTVIKESIGTALVDGNSLIGAYVARYCMDIAIKKAKEAGIGFVTCRGANHFGMAGWYSMYAMEQGFVGVALCNTNPRMVPTRGTRVSTGMVPTRGTRVSPGMLPLEGQG</sequence>
<protein>
    <submittedName>
        <fullName evidence="4">Malate dehydrogenase</fullName>
    </submittedName>
</protein>
<evidence type="ECO:0000313" key="4">
    <source>
        <dbReference type="EMBL" id="CAG2186638.1"/>
    </source>
</evidence>
<dbReference type="EMBL" id="CAJPWZ010000141">
    <property type="protein sequence ID" value="CAG2186638.1"/>
    <property type="molecule type" value="Genomic_DNA"/>
</dbReference>
<dbReference type="Pfam" id="PF02615">
    <property type="entry name" value="Ldh_2"/>
    <property type="match status" value="1"/>
</dbReference>